<name>A0A8E2AZD6_9APHY</name>
<sequence>MRIHHPSALRPVTPNSSTIYQKTSYPSRKTPDVAGATRLSLWASPTDSDAQGRGTYSRTCAGCTRLHLVKRGSALDQPADNNALPTPRLARRIGLTARRAPRRRGCASVAPPNSCLRALRCPVAVSVLMRRPVCSARCLRVGQWGKACTGVPEADTHGASPRRAPQKQRGAAHTPPERRRTLDGKRFFVLQTEGVIPSAVASPSQACLCIRPVGRGAGGGMALRNRCSGQRTPSRTQSPTVNRQSP</sequence>
<protein>
    <submittedName>
        <fullName evidence="2">Uncharacterized protein</fullName>
    </submittedName>
</protein>
<feature type="region of interest" description="Disordered" evidence="1">
    <location>
        <begin position="150"/>
        <end position="183"/>
    </location>
</feature>
<feature type="region of interest" description="Disordered" evidence="1">
    <location>
        <begin position="220"/>
        <end position="246"/>
    </location>
</feature>
<organism evidence="2 3">
    <name type="scientific">Obba rivulosa</name>
    <dbReference type="NCBI Taxonomy" id="1052685"/>
    <lineage>
        <taxon>Eukaryota</taxon>
        <taxon>Fungi</taxon>
        <taxon>Dikarya</taxon>
        <taxon>Basidiomycota</taxon>
        <taxon>Agaricomycotina</taxon>
        <taxon>Agaricomycetes</taxon>
        <taxon>Polyporales</taxon>
        <taxon>Gelatoporiaceae</taxon>
        <taxon>Obba</taxon>
    </lineage>
</organism>
<reference evidence="2 3" key="1">
    <citation type="submission" date="2016-07" db="EMBL/GenBank/DDBJ databases">
        <title>Draft genome of the white-rot fungus Obba rivulosa 3A-2.</title>
        <authorList>
            <consortium name="DOE Joint Genome Institute"/>
            <person name="Miettinen O."/>
            <person name="Riley R."/>
            <person name="Acob R."/>
            <person name="Barry K."/>
            <person name="Cullen D."/>
            <person name="De Vries R."/>
            <person name="Hainaut M."/>
            <person name="Hatakka A."/>
            <person name="Henrissat B."/>
            <person name="Hilden K."/>
            <person name="Kuo R."/>
            <person name="Labutti K."/>
            <person name="Lipzen A."/>
            <person name="Makela M.R."/>
            <person name="Sandor L."/>
            <person name="Spatafora J.W."/>
            <person name="Grigoriev I.V."/>
            <person name="Hibbett D.S."/>
        </authorList>
    </citation>
    <scope>NUCLEOTIDE SEQUENCE [LARGE SCALE GENOMIC DNA]</scope>
    <source>
        <strain evidence="2 3">3A-2</strain>
    </source>
</reference>
<evidence type="ECO:0000313" key="2">
    <source>
        <dbReference type="EMBL" id="OCH91019.1"/>
    </source>
</evidence>
<keyword evidence="3" id="KW-1185">Reference proteome</keyword>
<accession>A0A8E2AZD6</accession>
<dbReference type="EMBL" id="KV722393">
    <property type="protein sequence ID" value="OCH91019.1"/>
    <property type="molecule type" value="Genomic_DNA"/>
</dbReference>
<evidence type="ECO:0000256" key="1">
    <source>
        <dbReference type="SAM" id="MobiDB-lite"/>
    </source>
</evidence>
<feature type="compositionally biased region" description="Polar residues" evidence="1">
    <location>
        <begin position="227"/>
        <end position="246"/>
    </location>
</feature>
<dbReference type="Proteomes" id="UP000250043">
    <property type="component" value="Unassembled WGS sequence"/>
</dbReference>
<gene>
    <name evidence="2" type="ORF">OBBRIDRAFT_834551</name>
</gene>
<proteinExistence type="predicted"/>
<feature type="compositionally biased region" description="Polar residues" evidence="1">
    <location>
        <begin position="13"/>
        <end position="27"/>
    </location>
</feature>
<dbReference type="AlphaFoldDB" id="A0A8E2AZD6"/>
<evidence type="ECO:0000313" key="3">
    <source>
        <dbReference type="Proteomes" id="UP000250043"/>
    </source>
</evidence>
<feature type="region of interest" description="Disordered" evidence="1">
    <location>
        <begin position="1"/>
        <end position="32"/>
    </location>
</feature>